<evidence type="ECO:0000313" key="2">
    <source>
        <dbReference type="EMBL" id="CAL1534915.1"/>
    </source>
</evidence>
<gene>
    <name evidence="2" type="ORF">GSLYS_00008875001</name>
</gene>
<organism evidence="2 3">
    <name type="scientific">Lymnaea stagnalis</name>
    <name type="common">Great pond snail</name>
    <name type="synonym">Helix stagnalis</name>
    <dbReference type="NCBI Taxonomy" id="6523"/>
    <lineage>
        <taxon>Eukaryota</taxon>
        <taxon>Metazoa</taxon>
        <taxon>Spiralia</taxon>
        <taxon>Lophotrochozoa</taxon>
        <taxon>Mollusca</taxon>
        <taxon>Gastropoda</taxon>
        <taxon>Heterobranchia</taxon>
        <taxon>Euthyneura</taxon>
        <taxon>Panpulmonata</taxon>
        <taxon>Hygrophila</taxon>
        <taxon>Lymnaeoidea</taxon>
        <taxon>Lymnaeidae</taxon>
        <taxon>Lymnaea</taxon>
    </lineage>
</organism>
<sequence>MAVLTFAKNMMTRDEVLQRWTLTKAATLNCVVAILTWILAGQVVSKTIGTERFPDKTFPSKTLILNQTVTCGQLTPGKFVAPTYSCSDLRVDGSRLAYGYYFGWAVGQDDQRCQETSGVHEFAQLCLLLLKSINVDKLGFKAVYIPKSTCAYINETRRLLKRFSDSDYRWTNLPPGWGWTETIQCMTDYPS</sequence>
<name>A0AAV2HLI3_LYMST</name>
<proteinExistence type="predicted"/>
<dbReference type="EMBL" id="CAXITT010000186">
    <property type="protein sequence ID" value="CAL1534915.1"/>
    <property type="molecule type" value="Genomic_DNA"/>
</dbReference>
<comment type="caution">
    <text evidence="2">The sequence shown here is derived from an EMBL/GenBank/DDBJ whole genome shotgun (WGS) entry which is preliminary data.</text>
</comment>
<feature type="transmembrane region" description="Helical" evidence="1">
    <location>
        <begin position="21"/>
        <end position="40"/>
    </location>
</feature>
<protein>
    <submittedName>
        <fullName evidence="2">Uncharacterized protein</fullName>
    </submittedName>
</protein>
<dbReference type="Proteomes" id="UP001497497">
    <property type="component" value="Unassembled WGS sequence"/>
</dbReference>
<keyword evidence="1" id="KW-0812">Transmembrane</keyword>
<dbReference type="AlphaFoldDB" id="A0AAV2HLI3"/>
<keyword evidence="1" id="KW-0472">Membrane</keyword>
<reference evidence="2 3" key="1">
    <citation type="submission" date="2024-04" db="EMBL/GenBank/DDBJ databases">
        <authorList>
            <consortium name="Genoscope - CEA"/>
            <person name="William W."/>
        </authorList>
    </citation>
    <scope>NUCLEOTIDE SEQUENCE [LARGE SCALE GENOMIC DNA]</scope>
</reference>
<evidence type="ECO:0000256" key="1">
    <source>
        <dbReference type="SAM" id="Phobius"/>
    </source>
</evidence>
<keyword evidence="3" id="KW-1185">Reference proteome</keyword>
<accession>A0AAV2HLI3</accession>
<keyword evidence="1" id="KW-1133">Transmembrane helix</keyword>
<evidence type="ECO:0000313" key="3">
    <source>
        <dbReference type="Proteomes" id="UP001497497"/>
    </source>
</evidence>